<protein>
    <submittedName>
        <fullName evidence="2">Uncharacterized protein</fullName>
    </submittedName>
</protein>
<feature type="compositionally biased region" description="Basic and acidic residues" evidence="1">
    <location>
        <begin position="42"/>
        <end position="53"/>
    </location>
</feature>
<feature type="region of interest" description="Disordered" evidence="1">
    <location>
        <begin position="1"/>
        <end position="20"/>
    </location>
</feature>
<feature type="region of interest" description="Disordered" evidence="1">
    <location>
        <begin position="32"/>
        <end position="227"/>
    </location>
</feature>
<proteinExistence type="predicted"/>
<feature type="compositionally biased region" description="Basic and acidic residues" evidence="1">
    <location>
        <begin position="185"/>
        <end position="218"/>
    </location>
</feature>
<evidence type="ECO:0000313" key="2">
    <source>
        <dbReference type="EMBL" id="KKY17588.1"/>
    </source>
</evidence>
<feature type="compositionally biased region" description="Polar residues" evidence="1">
    <location>
        <begin position="67"/>
        <end position="85"/>
    </location>
</feature>
<dbReference type="EMBL" id="LAQI01000147">
    <property type="protein sequence ID" value="KKY17588.1"/>
    <property type="molecule type" value="Genomic_DNA"/>
</dbReference>
<accession>A0A0G2G0V8</accession>
<reference evidence="2 3" key="2">
    <citation type="submission" date="2015-05" db="EMBL/GenBank/DDBJ databases">
        <title>Distinctive expansion of gene families associated with plant cell wall degradation and secondary metabolism in the genomes of grapevine trunk pathogens.</title>
        <authorList>
            <person name="Lawrence D.P."/>
            <person name="Travadon R."/>
            <person name="Rolshausen P.E."/>
            <person name="Baumgartner K."/>
        </authorList>
    </citation>
    <scope>NUCLEOTIDE SEQUENCE [LARGE SCALE GENOMIC DNA]</scope>
    <source>
        <strain evidence="2">DS831</strain>
    </source>
</reference>
<organism evidence="2 3">
    <name type="scientific">Diplodia seriata</name>
    <dbReference type="NCBI Taxonomy" id="420778"/>
    <lineage>
        <taxon>Eukaryota</taxon>
        <taxon>Fungi</taxon>
        <taxon>Dikarya</taxon>
        <taxon>Ascomycota</taxon>
        <taxon>Pezizomycotina</taxon>
        <taxon>Dothideomycetes</taxon>
        <taxon>Dothideomycetes incertae sedis</taxon>
        <taxon>Botryosphaeriales</taxon>
        <taxon>Botryosphaeriaceae</taxon>
        <taxon>Diplodia</taxon>
    </lineage>
</organism>
<reference evidence="2 3" key="1">
    <citation type="submission" date="2015-03" db="EMBL/GenBank/DDBJ databases">
        <authorList>
            <person name="Morales-Cruz A."/>
            <person name="Amrine K.C."/>
            <person name="Cantu D."/>
        </authorList>
    </citation>
    <scope>NUCLEOTIDE SEQUENCE [LARGE SCALE GENOMIC DNA]</scope>
    <source>
        <strain evidence="2">DS831</strain>
    </source>
</reference>
<feature type="compositionally biased region" description="Basic residues" evidence="1">
    <location>
        <begin position="168"/>
        <end position="177"/>
    </location>
</feature>
<dbReference type="AlphaFoldDB" id="A0A0G2G0V8"/>
<sequence>MGIALADVPTPYRTVSAGTDKTVTERIDAMVNMQQTPMTHRSGNEGDEMRPTDRSNQSPSKLARVFSGQSVPGQGQQKLNRSFNLNCLGDQREQARHSRTSYDGAEDEEGEAGNTQRSETMNARVSPSKASAFTDSPSVSTGSPKKLSKVAVKNKIEEVAGNAAGAAKSKKGRKNKKPGNDEVDDPAKMSRDEKKNWREMWRRRFDDIRNEEQREIDRYQAQNPLPP</sequence>
<gene>
    <name evidence="2" type="ORF">UCDDS831_g06296</name>
</gene>
<feature type="compositionally biased region" description="Polar residues" evidence="1">
    <location>
        <begin position="114"/>
        <end position="143"/>
    </location>
</feature>
<dbReference type="Proteomes" id="UP000034182">
    <property type="component" value="Unassembled WGS sequence"/>
</dbReference>
<name>A0A0G2G0V8_9PEZI</name>
<feature type="compositionally biased region" description="Polar residues" evidence="1">
    <location>
        <begin position="32"/>
        <end position="41"/>
    </location>
</feature>
<evidence type="ECO:0000313" key="3">
    <source>
        <dbReference type="Proteomes" id="UP000034182"/>
    </source>
</evidence>
<evidence type="ECO:0000256" key="1">
    <source>
        <dbReference type="SAM" id="MobiDB-lite"/>
    </source>
</evidence>
<comment type="caution">
    <text evidence="2">The sequence shown here is derived from an EMBL/GenBank/DDBJ whole genome shotgun (WGS) entry which is preliminary data.</text>
</comment>